<dbReference type="CDD" id="cd06550">
    <property type="entry name" value="TM_ABC_iron-siderophores_like"/>
    <property type="match status" value="1"/>
</dbReference>
<sequence length="338" mass="35251">MPKLSIEKPVLRLLLPFAGAAVILLVSFYISLRFGAAATTSTDIFRAIFAEEQTEASLIIQEIRLPREIGAAVTGAALACAGAIMQGMTRNPLAEPGLLGLTSGATFALAVSLAFFPELNYIGIMFVCMIGAAVAAGIVFGINYTSRGPVSPFRIVLAGAAVSAFFAAAAEGLGLLVRISQDISMWTAGGLIGTNWTQLQIIVPVIAAALVLALFLARQLTLLSVNEDVAVGLGQRTEVVKAMLFLIVVLLAGTAVAIAGNLAFVGLMIPHLVRPFTGRDYRTVLPVSAVTGAAFLLLTDTAGRTINAPYETPVAALVAVLGLPFFLWVVRRKGGTPA</sequence>
<evidence type="ECO:0000256" key="8">
    <source>
        <dbReference type="SAM" id="Phobius"/>
    </source>
</evidence>
<keyword evidence="4" id="KW-1003">Cell membrane</keyword>
<feature type="transmembrane region" description="Helical" evidence="8">
    <location>
        <begin position="199"/>
        <end position="217"/>
    </location>
</feature>
<dbReference type="AlphaFoldDB" id="A0A2P6MIL3"/>
<evidence type="ECO:0000256" key="1">
    <source>
        <dbReference type="ARBA" id="ARBA00004651"/>
    </source>
</evidence>
<comment type="caution">
    <text evidence="9">The sequence shown here is derived from an EMBL/GenBank/DDBJ whole genome shotgun (WGS) entry which is preliminary data.</text>
</comment>
<evidence type="ECO:0000256" key="7">
    <source>
        <dbReference type="ARBA" id="ARBA00023136"/>
    </source>
</evidence>
<feature type="transmembrane region" description="Helical" evidence="8">
    <location>
        <begin position="122"/>
        <end position="143"/>
    </location>
</feature>
<name>A0A2P6MIL3_ALKUR</name>
<feature type="transmembrane region" description="Helical" evidence="8">
    <location>
        <begin position="244"/>
        <end position="269"/>
    </location>
</feature>
<evidence type="ECO:0000256" key="3">
    <source>
        <dbReference type="ARBA" id="ARBA00022448"/>
    </source>
</evidence>
<dbReference type="EMBL" id="PVNS01000005">
    <property type="protein sequence ID" value="PRO66073.1"/>
    <property type="molecule type" value="Genomic_DNA"/>
</dbReference>
<dbReference type="FunFam" id="1.10.3470.10:FF:000001">
    <property type="entry name" value="Vitamin B12 ABC transporter permease BtuC"/>
    <property type="match status" value="1"/>
</dbReference>
<evidence type="ECO:0000313" key="9">
    <source>
        <dbReference type="EMBL" id="PRO66073.1"/>
    </source>
</evidence>
<keyword evidence="7 8" id="KW-0472">Membrane</keyword>
<keyword evidence="6 8" id="KW-1133">Transmembrane helix</keyword>
<comment type="similarity">
    <text evidence="2">Belongs to the binding-protein-dependent transport system permease family. FecCD subfamily.</text>
</comment>
<organism evidence="9 10">
    <name type="scientific">Alkalicoccus urumqiensis</name>
    <name type="common">Bacillus urumqiensis</name>
    <dbReference type="NCBI Taxonomy" id="1548213"/>
    <lineage>
        <taxon>Bacteria</taxon>
        <taxon>Bacillati</taxon>
        <taxon>Bacillota</taxon>
        <taxon>Bacilli</taxon>
        <taxon>Bacillales</taxon>
        <taxon>Bacillaceae</taxon>
        <taxon>Alkalicoccus</taxon>
    </lineage>
</organism>
<dbReference type="InterPro" id="IPR000522">
    <property type="entry name" value="ABC_transptr_permease_BtuC"/>
</dbReference>
<dbReference type="GO" id="GO:0033214">
    <property type="term" value="P:siderophore-iron import into cell"/>
    <property type="evidence" value="ECO:0007669"/>
    <property type="project" value="TreeGrafter"/>
</dbReference>
<dbReference type="Gene3D" id="1.10.3470.10">
    <property type="entry name" value="ABC transporter involved in vitamin B12 uptake, BtuC"/>
    <property type="match status" value="1"/>
</dbReference>
<accession>A0A2P6MIL3</accession>
<dbReference type="GO" id="GO:0022857">
    <property type="term" value="F:transmembrane transporter activity"/>
    <property type="evidence" value="ECO:0007669"/>
    <property type="project" value="InterPro"/>
</dbReference>
<proteinExistence type="inferred from homology"/>
<feature type="transmembrane region" description="Helical" evidence="8">
    <location>
        <begin position="310"/>
        <end position="330"/>
    </location>
</feature>
<dbReference type="RefSeq" id="WP_105958756.1">
    <property type="nucleotide sequence ID" value="NZ_PVNS01000005.1"/>
</dbReference>
<dbReference type="GO" id="GO:0005886">
    <property type="term" value="C:plasma membrane"/>
    <property type="evidence" value="ECO:0007669"/>
    <property type="project" value="UniProtKB-SubCell"/>
</dbReference>
<keyword evidence="3" id="KW-0813">Transport</keyword>
<evidence type="ECO:0000256" key="6">
    <source>
        <dbReference type="ARBA" id="ARBA00022989"/>
    </source>
</evidence>
<keyword evidence="10" id="KW-1185">Reference proteome</keyword>
<dbReference type="SUPFAM" id="SSF81345">
    <property type="entry name" value="ABC transporter involved in vitamin B12 uptake, BtuC"/>
    <property type="match status" value="1"/>
</dbReference>
<protein>
    <submittedName>
        <fullName evidence="9">Iron ABC transporter</fullName>
    </submittedName>
</protein>
<feature type="transmembrane region" description="Helical" evidence="8">
    <location>
        <begin position="12"/>
        <end position="32"/>
    </location>
</feature>
<dbReference type="PANTHER" id="PTHR30472">
    <property type="entry name" value="FERRIC ENTEROBACTIN TRANSPORT SYSTEM PERMEASE PROTEIN"/>
    <property type="match status" value="1"/>
</dbReference>
<feature type="transmembrane region" description="Helical" evidence="8">
    <location>
        <begin position="69"/>
        <end position="85"/>
    </location>
</feature>
<comment type="subcellular location">
    <subcellularLocation>
        <location evidence="1">Cell membrane</location>
        <topology evidence="1">Multi-pass membrane protein</topology>
    </subcellularLocation>
</comment>
<evidence type="ECO:0000256" key="2">
    <source>
        <dbReference type="ARBA" id="ARBA00007935"/>
    </source>
</evidence>
<dbReference type="Proteomes" id="UP000243650">
    <property type="component" value="Unassembled WGS sequence"/>
</dbReference>
<keyword evidence="5 8" id="KW-0812">Transmembrane</keyword>
<feature type="transmembrane region" description="Helical" evidence="8">
    <location>
        <begin position="155"/>
        <end position="179"/>
    </location>
</feature>
<gene>
    <name evidence="9" type="ORF">C6I21_07175</name>
</gene>
<reference evidence="9 10" key="1">
    <citation type="submission" date="2018-03" db="EMBL/GenBank/DDBJ databases">
        <title>Bacillus urumqiensis sp. nov., a moderately haloalkaliphilic bacterium isolated from a salt lake.</title>
        <authorList>
            <person name="Zhao B."/>
            <person name="Liao Z."/>
        </authorList>
    </citation>
    <scope>NUCLEOTIDE SEQUENCE [LARGE SCALE GENOMIC DNA]</scope>
    <source>
        <strain evidence="9 10">BZ-SZ-XJ18</strain>
    </source>
</reference>
<dbReference type="OrthoDB" id="9811721at2"/>
<feature type="transmembrane region" description="Helical" evidence="8">
    <location>
        <begin position="281"/>
        <end position="298"/>
    </location>
</feature>
<evidence type="ECO:0000256" key="4">
    <source>
        <dbReference type="ARBA" id="ARBA00022475"/>
    </source>
</evidence>
<evidence type="ECO:0000313" key="10">
    <source>
        <dbReference type="Proteomes" id="UP000243650"/>
    </source>
</evidence>
<dbReference type="PANTHER" id="PTHR30472:SF65">
    <property type="entry name" value="SIDEROPHORE TRANSPORT SYSTEM PERMEASE PROTEIN YFIZ-RELATED"/>
    <property type="match status" value="1"/>
</dbReference>
<evidence type="ECO:0000256" key="5">
    <source>
        <dbReference type="ARBA" id="ARBA00022692"/>
    </source>
</evidence>
<feature type="transmembrane region" description="Helical" evidence="8">
    <location>
        <begin position="97"/>
        <end position="116"/>
    </location>
</feature>
<dbReference type="InterPro" id="IPR037294">
    <property type="entry name" value="ABC_BtuC-like"/>
</dbReference>
<dbReference type="Pfam" id="PF01032">
    <property type="entry name" value="FecCD"/>
    <property type="match status" value="1"/>
</dbReference>